<evidence type="ECO:0000313" key="3">
    <source>
        <dbReference type="EMBL" id="GAA2609575.1"/>
    </source>
</evidence>
<evidence type="ECO:0000256" key="2">
    <source>
        <dbReference type="SAM" id="MobiDB-lite"/>
    </source>
</evidence>
<reference evidence="3 4" key="1">
    <citation type="journal article" date="2019" name="Int. J. Syst. Evol. Microbiol.">
        <title>The Global Catalogue of Microorganisms (GCM) 10K type strain sequencing project: providing services to taxonomists for standard genome sequencing and annotation.</title>
        <authorList>
            <consortium name="The Broad Institute Genomics Platform"/>
            <consortium name="The Broad Institute Genome Sequencing Center for Infectious Disease"/>
            <person name="Wu L."/>
            <person name="Ma J."/>
        </authorList>
    </citation>
    <scope>NUCLEOTIDE SEQUENCE [LARGE SCALE GENOMIC DNA]</scope>
    <source>
        <strain evidence="3 4">JCM 6833</strain>
    </source>
</reference>
<comment type="caution">
    <text evidence="3">The sequence shown here is derived from an EMBL/GenBank/DDBJ whole genome shotgun (WGS) entry which is preliminary data.</text>
</comment>
<feature type="compositionally biased region" description="Low complexity" evidence="2">
    <location>
        <begin position="1"/>
        <end position="31"/>
    </location>
</feature>
<keyword evidence="1" id="KW-0175">Coiled coil</keyword>
<proteinExistence type="predicted"/>
<dbReference type="Proteomes" id="UP001501509">
    <property type="component" value="Unassembled WGS sequence"/>
</dbReference>
<organism evidence="3 4">
    <name type="scientific">Actinomadura fulvescens</name>
    <dbReference type="NCBI Taxonomy" id="46160"/>
    <lineage>
        <taxon>Bacteria</taxon>
        <taxon>Bacillati</taxon>
        <taxon>Actinomycetota</taxon>
        <taxon>Actinomycetes</taxon>
        <taxon>Streptosporangiales</taxon>
        <taxon>Thermomonosporaceae</taxon>
        <taxon>Actinomadura</taxon>
    </lineage>
</organism>
<evidence type="ECO:0000313" key="4">
    <source>
        <dbReference type="Proteomes" id="UP001501509"/>
    </source>
</evidence>
<keyword evidence="4" id="KW-1185">Reference proteome</keyword>
<dbReference type="RefSeq" id="WP_344544553.1">
    <property type="nucleotide sequence ID" value="NZ_BAAATD010000006.1"/>
</dbReference>
<gene>
    <name evidence="3" type="ORF">GCM10010411_49810</name>
</gene>
<evidence type="ECO:0008006" key="5">
    <source>
        <dbReference type="Google" id="ProtNLM"/>
    </source>
</evidence>
<sequence>MSDTPTVPSETPTVPAAPAAPVEPATAAPTEDGPKWDGEFDAGRAARLIANLREESKGYKSELAEVKAKLAEREQAEMSEAEKLAQRATQAESELAKVRRDLAVNAAIRKHGLSENAAELLTGETAEEIDARAEKLAALIPAKTDADTPLPATLPIPGNGADPAAVSQLTREDVERMSPAQVMEAYRAGRLRNIGGK</sequence>
<name>A0ABN3Q0S9_9ACTN</name>
<accession>A0ABN3Q0S9</accession>
<feature type="region of interest" description="Disordered" evidence="2">
    <location>
        <begin position="1"/>
        <end position="40"/>
    </location>
</feature>
<feature type="coiled-coil region" evidence="1">
    <location>
        <begin position="49"/>
        <end position="101"/>
    </location>
</feature>
<evidence type="ECO:0000256" key="1">
    <source>
        <dbReference type="SAM" id="Coils"/>
    </source>
</evidence>
<dbReference type="EMBL" id="BAAATD010000006">
    <property type="protein sequence ID" value="GAA2609575.1"/>
    <property type="molecule type" value="Genomic_DNA"/>
</dbReference>
<protein>
    <recommendedName>
        <fullName evidence="5">Scaffolding protein</fullName>
    </recommendedName>
</protein>